<reference evidence="1 2" key="1">
    <citation type="submission" date="2019-06" db="EMBL/GenBank/DDBJ databases">
        <title>Draft genomes of female and male turbot (Scophthalmus maximus).</title>
        <authorList>
            <person name="Xu H."/>
            <person name="Xu X.-W."/>
            <person name="Shao C."/>
            <person name="Chen S."/>
        </authorList>
    </citation>
    <scope>NUCLEOTIDE SEQUENCE [LARGE SCALE GENOMIC DNA]</scope>
    <source>
        <strain evidence="1">Ysfricsl-2016a</strain>
        <tissue evidence="1">Blood</tissue>
    </source>
</reference>
<evidence type="ECO:0000313" key="2">
    <source>
        <dbReference type="Proteomes" id="UP000438429"/>
    </source>
</evidence>
<proteinExistence type="predicted"/>
<comment type="caution">
    <text evidence="1">The sequence shown here is derived from an EMBL/GenBank/DDBJ whole genome shotgun (WGS) entry which is preliminary data.</text>
</comment>
<sequence length="70" mass="7671">MMSAALHHVDDFRLRRTIPEHQADGDLKPKVIVFDAHAGSRSTSTALLVITSVIIAGCELEMRVDAQQAE</sequence>
<dbReference type="Proteomes" id="UP000438429">
    <property type="component" value="Unassembled WGS sequence"/>
</dbReference>
<accession>A0A6A4T622</accession>
<dbReference type="AlphaFoldDB" id="A0A6A4T622"/>
<dbReference type="EMBL" id="VEVO01000006">
    <property type="protein sequence ID" value="KAF0041443.1"/>
    <property type="molecule type" value="Genomic_DNA"/>
</dbReference>
<organism evidence="1 2">
    <name type="scientific">Scophthalmus maximus</name>
    <name type="common">Turbot</name>
    <name type="synonym">Psetta maxima</name>
    <dbReference type="NCBI Taxonomy" id="52904"/>
    <lineage>
        <taxon>Eukaryota</taxon>
        <taxon>Metazoa</taxon>
        <taxon>Chordata</taxon>
        <taxon>Craniata</taxon>
        <taxon>Vertebrata</taxon>
        <taxon>Euteleostomi</taxon>
        <taxon>Actinopterygii</taxon>
        <taxon>Neopterygii</taxon>
        <taxon>Teleostei</taxon>
        <taxon>Neoteleostei</taxon>
        <taxon>Acanthomorphata</taxon>
        <taxon>Carangaria</taxon>
        <taxon>Pleuronectiformes</taxon>
        <taxon>Pleuronectoidei</taxon>
        <taxon>Scophthalmidae</taxon>
        <taxon>Scophthalmus</taxon>
    </lineage>
</organism>
<name>A0A6A4T622_SCOMX</name>
<evidence type="ECO:0000313" key="1">
    <source>
        <dbReference type="EMBL" id="KAF0041443.1"/>
    </source>
</evidence>
<protein>
    <submittedName>
        <fullName evidence="1">Uncharacterized protein</fullName>
    </submittedName>
</protein>
<gene>
    <name evidence="1" type="ORF">F2P81_007341</name>
</gene>